<evidence type="ECO:0000313" key="2">
    <source>
        <dbReference type="Proteomes" id="UP001177003"/>
    </source>
</evidence>
<reference evidence="1" key="1">
    <citation type="submission" date="2023-04" db="EMBL/GenBank/DDBJ databases">
        <authorList>
            <person name="Vijverberg K."/>
            <person name="Xiong W."/>
            <person name="Schranz E."/>
        </authorList>
    </citation>
    <scope>NUCLEOTIDE SEQUENCE</scope>
</reference>
<sequence>MLPTNITHFTYCSRFTLSHEPSLTLDLKWHICKLHYPNLVSKFTQKLENVFERTCRTQLVSKLSPSHEENHSNGVTNEDMAINLLQTQLELSLIREDFQDQLREFRQAVNRDLDAINREVNDVRAGQMDISNLVAGL</sequence>
<proteinExistence type="predicted"/>
<dbReference type="AlphaFoldDB" id="A0AA35VIU6"/>
<dbReference type="EMBL" id="OX465078">
    <property type="protein sequence ID" value="CAI9272525.1"/>
    <property type="molecule type" value="Genomic_DNA"/>
</dbReference>
<gene>
    <name evidence="1" type="ORF">LSALG_LOCUS12744</name>
</gene>
<accession>A0AA35VIU6</accession>
<organism evidence="1 2">
    <name type="scientific">Lactuca saligna</name>
    <name type="common">Willowleaf lettuce</name>
    <dbReference type="NCBI Taxonomy" id="75948"/>
    <lineage>
        <taxon>Eukaryota</taxon>
        <taxon>Viridiplantae</taxon>
        <taxon>Streptophyta</taxon>
        <taxon>Embryophyta</taxon>
        <taxon>Tracheophyta</taxon>
        <taxon>Spermatophyta</taxon>
        <taxon>Magnoliopsida</taxon>
        <taxon>eudicotyledons</taxon>
        <taxon>Gunneridae</taxon>
        <taxon>Pentapetalae</taxon>
        <taxon>asterids</taxon>
        <taxon>campanulids</taxon>
        <taxon>Asterales</taxon>
        <taxon>Asteraceae</taxon>
        <taxon>Cichorioideae</taxon>
        <taxon>Cichorieae</taxon>
        <taxon>Lactucinae</taxon>
        <taxon>Lactuca</taxon>
    </lineage>
</organism>
<name>A0AA35VIU6_LACSI</name>
<protein>
    <submittedName>
        <fullName evidence="1">Uncharacterized protein</fullName>
    </submittedName>
</protein>
<dbReference type="Proteomes" id="UP001177003">
    <property type="component" value="Chromosome 2"/>
</dbReference>
<keyword evidence="2" id="KW-1185">Reference proteome</keyword>
<evidence type="ECO:0000313" key="1">
    <source>
        <dbReference type="EMBL" id="CAI9272525.1"/>
    </source>
</evidence>